<accession>A0A645GAF4</accession>
<proteinExistence type="predicted"/>
<organism evidence="1">
    <name type="scientific">bioreactor metagenome</name>
    <dbReference type="NCBI Taxonomy" id="1076179"/>
    <lineage>
        <taxon>unclassified sequences</taxon>
        <taxon>metagenomes</taxon>
        <taxon>ecological metagenomes</taxon>
    </lineage>
</organism>
<reference evidence="1" key="1">
    <citation type="submission" date="2019-08" db="EMBL/GenBank/DDBJ databases">
        <authorList>
            <person name="Kucharzyk K."/>
            <person name="Murdoch R.W."/>
            <person name="Higgins S."/>
            <person name="Loffler F."/>
        </authorList>
    </citation>
    <scope>NUCLEOTIDE SEQUENCE</scope>
</reference>
<protein>
    <submittedName>
        <fullName evidence="1">Uncharacterized protein</fullName>
    </submittedName>
</protein>
<name>A0A645GAF4_9ZZZZ</name>
<sequence>MQLVAHHGHVGALRAQLLLRLAQHGLTEAVVLADQVHALERLVFTDHVHQRGNAHIGMRVETEMPEAAFLVGQRWLHR</sequence>
<dbReference type="EMBL" id="VSSQ01071081">
    <property type="protein sequence ID" value="MPN22769.1"/>
    <property type="molecule type" value="Genomic_DNA"/>
</dbReference>
<gene>
    <name evidence="1" type="ORF">SDC9_170153</name>
</gene>
<evidence type="ECO:0000313" key="1">
    <source>
        <dbReference type="EMBL" id="MPN22769.1"/>
    </source>
</evidence>
<comment type="caution">
    <text evidence="1">The sequence shown here is derived from an EMBL/GenBank/DDBJ whole genome shotgun (WGS) entry which is preliminary data.</text>
</comment>
<dbReference type="AlphaFoldDB" id="A0A645GAF4"/>